<dbReference type="AlphaFoldDB" id="A0A0D2AB88"/>
<dbReference type="RefSeq" id="XP_016213907.1">
    <property type="nucleotide sequence ID" value="XM_016358289.1"/>
</dbReference>
<evidence type="ECO:0000313" key="2">
    <source>
        <dbReference type="Proteomes" id="UP000053259"/>
    </source>
</evidence>
<name>A0A0D2AB88_9PEZI</name>
<accession>A0A0D2AB88</accession>
<keyword evidence="2" id="KW-1185">Reference proteome</keyword>
<dbReference type="Proteomes" id="UP000053259">
    <property type="component" value="Unassembled WGS sequence"/>
</dbReference>
<sequence>MPYAIRLSKNLLGSSDAGEFTDHLRALEWSHSVLRVLDDLPLMRISEIWQIWSELWVNVAQSAVTPNQKVLGLELLHRSKQVEDALRHEPQWIQCSSFIDENDGAQLYKQLRKLIGEMLDKAAEDFGFSIVDEFLVHPNETPLSQVFSP</sequence>
<dbReference type="EMBL" id="KN847542">
    <property type="protein sequence ID" value="KIW04038.1"/>
    <property type="molecule type" value="Genomic_DNA"/>
</dbReference>
<dbReference type="VEuPathDB" id="FungiDB:PV09_04860"/>
<protein>
    <submittedName>
        <fullName evidence="1">Uncharacterized protein</fullName>
    </submittedName>
</protein>
<dbReference type="GeneID" id="27312833"/>
<organism evidence="1 2">
    <name type="scientific">Verruconis gallopava</name>
    <dbReference type="NCBI Taxonomy" id="253628"/>
    <lineage>
        <taxon>Eukaryota</taxon>
        <taxon>Fungi</taxon>
        <taxon>Dikarya</taxon>
        <taxon>Ascomycota</taxon>
        <taxon>Pezizomycotina</taxon>
        <taxon>Dothideomycetes</taxon>
        <taxon>Pleosporomycetidae</taxon>
        <taxon>Venturiales</taxon>
        <taxon>Sympoventuriaceae</taxon>
        <taxon>Verruconis</taxon>
    </lineage>
</organism>
<gene>
    <name evidence="1" type="ORF">PV09_04860</name>
</gene>
<evidence type="ECO:0000313" key="1">
    <source>
        <dbReference type="EMBL" id="KIW04038.1"/>
    </source>
</evidence>
<proteinExistence type="predicted"/>
<dbReference type="InParanoid" id="A0A0D2AB88"/>
<dbReference type="HOGENOM" id="CLU_1751105_0_0_1"/>
<reference evidence="1 2" key="1">
    <citation type="submission" date="2015-01" db="EMBL/GenBank/DDBJ databases">
        <title>The Genome Sequence of Ochroconis gallopava CBS43764.</title>
        <authorList>
            <consortium name="The Broad Institute Genomics Platform"/>
            <person name="Cuomo C."/>
            <person name="de Hoog S."/>
            <person name="Gorbushina A."/>
            <person name="Stielow B."/>
            <person name="Teixiera M."/>
            <person name="Abouelleil A."/>
            <person name="Chapman S.B."/>
            <person name="Priest M."/>
            <person name="Young S.K."/>
            <person name="Wortman J."/>
            <person name="Nusbaum C."/>
            <person name="Birren B."/>
        </authorList>
    </citation>
    <scope>NUCLEOTIDE SEQUENCE [LARGE SCALE GENOMIC DNA]</scope>
    <source>
        <strain evidence="1 2">CBS 43764</strain>
    </source>
</reference>